<organism evidence="2 3">
    <name type="scientific">Zizania palustris</name>
    <name type="common">Northern wild rice</name>
    <dbReference type="NCBI Taxonomy" id="103762"/>
    <lineage>
        <taxon>Eukaryota</taxon>
        <taxon>Viridiplantae</taxon>
        <taxon>Streptophyta</taxon>
        <taxon>Embryophyta</taxon>
        <taxon>Tracheophyta</taxon>
        <taxon>Spermatophyta</taxon>
        <taxon>Magnoliopsida</taxon>
        <taxon>Liliopsida</taxon>
        <taxon>Poales</taxon>
        <taxon>Poaceae</taxon>
        <taxon>BOP clade</taxon>
        <taxon>Oryzoideae</taxon>
        <taxon>Oryzeae</taxon>
        <taxon>Zizaniinae</taxon>
        <taxon>Zizania</taxon>
    </lineage>
</organism>
<keyword evidence="3" id="KW-1185">Reference proteome</keyword>
<dbReference type="EMBL" id="JAAALK010000285">
    <property type="protein sequence ID" value="KAG8066150.1"/>
    <property type="molecule type" value="Genomic_DNA"/>
</dbReference>
<dbReference type="AlphaFoldDB" id="A0A8J5VGC3"/>
<evidence type="ECO:0000313" key="2">
    <source>
        <dbReference type="EMBL" id="KAG8066150.1"/>
    </source>
</evidence>
<feature type="region of interest" description="Disordered" evidence="1">
    <location>
        <begin position="1"/>
        <end position="42"/>
    </location>
</feature>
<accession>A0A8J5VGC3</accession>
<reference evidence="2" key="2">
    <citation type="submission" date="2021-02" db="EMBL/GenBank/DDBJ databases">
        <authorList>
            <person name="Kimball J.A."/>
            <person name="Haas M.W."/>
            <person name="Macchietto M."/>
            <person name="Kono T."/>
            <person name="Duquette J."/>
            <person name="Shao M."/>
        </authorList>
    </citation>
    <scope>NUCLEOTIDE SEQUENCE</scope>
    <source>
        <tissue evidence="2">Fresh leaf tissue</tissue>
    </source>
</reference>
<dbReference type="Proteomes" id="UP000729402">
    <property type="component" value="Unassembled WGS sequence"/>
</dbReference>
<evidence type="ECO:0000313" key="3">
    <source>
        <dbReference type="Proteomes" id="UP000729402"/>
    </source>
</evidence>
<comment type="caution">
    <text evidence="2">The sequence shown here is derived from an EMBL/GenBank/DDBJ whole genome shotgun (WGS) entry which is preliminary data.</text>
</comment>
<name>A0A8J5VGC3_ZIZPA</name>
<sequence length="66" mass="6951">MHAVAGGHGERAGTTTSIASVASRAGRPRYGAGREPGTRRARARCNNRDDDVVLVHVRPGTVCMHA</sequence>
<protein>
    <submittedName>
        <fullName evidence="2">Uncharacterized protein</fullName>
    </submittedName>
</protein>
<reference evidence="2" key="1">
    <citation type="journal article" date="2021" name="bioRxiv">
        <title>Whole Genome Assembly and Annotation of Northern Wild Rice, Zizania palustris L., Supports a Whole Genome Duplication in the Zizania Genus.</title>
        <authorList>
            <person name="Haas M."/>
            <person name="Kono T."/>
            <person name="Macchietto M."/>
            <person name="Millas R."/>
            <person name="McGilp L."/>
            <person name="Shao M."/>
            <person name="Duquette J."/>
            <person name="Hirsch C.N."/>
            <person name="Kimball J."/>
        </authorList>
    </citation>
    <scope>NUCLEOTIDE SEQUENCE</scope>
    <source>
        <tissue evidence="2">Fresh leaf tissue</tissue>
    </source>
</reference>
<proteinExistence type="predicted"/>
<gene>
    <name evidence="2" type="ORF">GUJ93_ZPchr0004g38881</name>
</gene>
<evidence type="ECO:0000256" key="1">
    <source>
        <dbReference type="SAM" id="MobiDB-lite"/>
    </source>
</evidence>